<evidence type="ECO:0000313" key="3">
    <source>
        <dbReference type="Proteomes" id="UP001194580"/>
    </source>
</evidence>
<keyword evidence="1" id="KW-0732">Signal</keyword>
<gene>
    <name evidence="2" type="ORF">BGZ95_004396</name>
</gene>
<dbReference type="AlphaFoldDB" id="A0AAD4D315"/>
<name>A0AAD4D315_9FUNG</name>
<organism evidence="2 3">
    <name type="scientific">Linnemannia exigua</name>
    <dbReference type="NCBI Taxonomy" id="604196"/>
    <lineage>
        <taxon>Eukaryota</taxon>
        <taxon>Fungi</taxon>
        <taxon>Fungi incertae sedis</taxon>
        <taxon>Mucoromycota</taxon>
        <taxon>Mortierellomycotina</taxon>
        <taxon>Mortierellomycetes</taxon>
        <taxon>Mortierellales</taxon>
        <taxon>Mortierellaceae</taxon>
        <taxon>Linnemannia</taxon>
    </lineage>
</organism>
<keyword evidence="3" id="KW-1185">Reference proteome</keyword>
<sequence>MKLNLLLAALAATVVSALPAITPEASASTASDAIVAADVEKRGAKCYNSTFEWAVDGYVSTMSFAIDFRDGTPNYRSSFKTTVKPNDDWRTQCSPDGKWCVNFAGYKKSGAVTVSFGRHDRGYSKPNNKVDVDTARETYQYWDCIPA</sequence>
<proteinExistence type="predicted"/>
<feature type="chain" id="PRO_5042051960" evidence="1">
    <location>
        <begin position="18"/>
        <end position="147"/>
    </location>
</feature>
<reference evidence="2" key="1">
    <citation type="journal article" date="2020" name="Fungal Divers.">
        <title>Resolving the Mortierellaceae phylogeny through synthesis of multi-gene phylogenetics and phylogenomics.</title>
        <authorList>
            <person name="Vandepol N."/>
            <person name="Liber J."/>
            <person name="Desiro A."/>
            <person name="Na H."/>
            <person name="Kennedy M."/>
            <person name="Barry K."/>
            <person name="Grigoriev I.V."/>
            <person name="Miller A.N."/>
            <person name="O'Donnell K."/>
            <person name="Stajich J.E."/>
            <person name="Bonito G."/>
        </authorList>
    </citation>
    <scope>NUCLEOTIDE SEQUENCE</scope>
    <source>
        <strain evidence="2">NRRL 28262</strain>
    </source>
</reference>
<accession>A0AAD4D315</accession>
<evidence type="ECO:0000313" key="2">
    <source>
        <dbReference type="EMBL" id="KAG0260557.1"/>
    </source>
</evidence>
<feature type="signal peptide" evidence="1">
    <location>
        <begin position="1"/>
        <end position="17"/>
    </location>
</feature>
<evidence type="ECO:0000256" key="1">
    <source>
        <dbReference type="SAM" id="SignalP"/>
    </source>
</evidence>
<protein>
    <submittedName>
        <fullName evidence="2">Uncharacterized protein</fullName>
    </submittedName>
</protein>
<dbReference type="EMBL" id="JAAAIL010002097">
    <property type="protein sequence ID" value="KAG0260557.1"/>
    <property type="molecule type" value="Genomic_DNA"/>
</dbReference>
<dbReference type="Proteomes" id="UP001194580">
    <property type="component" value="Unassembled WGS sequence"/>
</dbReference>
<comment type="caution">
    <text evidence="2">The sequence shown here is derived from an EMBL/GenBank/DDBJ whole genome shotgun (WGS) entry which is preliminary data.</text>
</comment>